<evidence type="ECO:0000313" key="2">
    <source>
        <dbReference type="EMBL" id="OQV24957.1"/>
    </source>
</evidence>
<gene>
    <name evidence="2" type="ORF">BV898_01167</name>
</gene>
<protein>
    <submittedName>
        <fullName evidence="2">NADH dehydrogenase [ubiquinone] 1 beta subcomplex subunit 8, mitochondrial</fullName>
    </submittedName>
</protein>
<sequence length="263" mass="30599">MPNLTNRIRILKFEGKWLMLFVFVNNQREFVKGTRGKGTGGRQQRCFLNFITIMSVLFLSKGAPLIRTLQATTVPLNLIRHGSHGRPGYWNPDWRASSQAPKTMDERIAAAKKYNLHPADYKPIEGKAAGKMDLSYGDYPDVPCISYDARDPYEAWDYPYHRRNYGEPMHIDFDLYTGDRASTKRHRHSMLYMLLCTSTAVFSIAALYYFTRDVYTFNPMMPKQYPYNDLWVEKGGDPDCMPIRVNYTFETTGVDHRTRARYL</sequence>
<keyword evidence="1" id="KW-0812">Transmembrane</keyword>
<dbReference type="OrthoDB" id="2014058at2759"/>
<evidence type="ECO:0000313" key="3">
    <source>
        <dbReference type="Proteomes" id="UP000192578"/>
    </source>
</evidence>
<name>A0A1W0XBS1_HYPEX</name>
<comment type="caution">
    <text evidence="2">The sequence shown here is derived from an EMBL/GenBank/DDBJ whole genome shotgun (WGS) entry which is preliminary data.</text>
</comment>
<keyword evidence="1" id="KW-0472">Membrane</keyword>
<evidence type="ECO:0000256" key="1">
    <source>
        <dbReference type="SAM" id="Phobius"/>
    </source>
</evidence>
<proteinExistence type="predicted"/>
<dbReference type="InterPro" id="IPR008699">
    <property type="entry name" value="NDUFB8"/>
</dbReference>
<feature type="transmembrane region" description="Helical" evidence="1">
    <location>
        <begin position="190"/>
        <end position="211"/>
    </location>
</feature>
<organism evidence="2 3">
    <name type="scientific">Hypsibius exemplaris</name>
    <name type="common">Freshwater tardigrade</name>
    <dbReference type="NCBI Taxonomy" id="2072580"/>
    <lineage>
        <taxon>Eukaryota</taxon>
        <taxon>Metazoa</taxon>
        <taxon>Ecdysozoa</taxon>
        <taxon>Tardigrada</taxon>
        <taxon>Eutardigrada</taxon>
        <taxon>Parachela</taxon>
        <taxon>Hypsibioidea</taxon>
        <taxon>Hypsibiidae</taxon>
        <taxon>Hypsibius</taxon>
    </lineage>
</organism>
<keyword evidence="1" id="KW-1133">Transmembrane helix</keyword>
<keyword evidence="3" id="KW-1185">Reference proteome</keyword>
<dbReference type="PANTHER" id="PTHR12840">
    <property type="entry name" value="NADH-UBIQUINONE OXIDOREDUCTASE ASHI SUBUNIT"/>
    <property type="match status" value="1"/>
</dbReference>
<dbReference type="PANTHER" id="PTHR12840:SF1">
    <property type="entry name" value="NADH DEHYDROGENASE [UBIQUINONE] 1 BETA SUBCOMPLEX SUBUNIT 8, MITOCHONDRIAL"/>
    <property type="match status" value="1"/>
</dbReference>
<dbReference type="GO" id="GO:0005739">
    <property type="term" value="C:mitochondrion"/>
    <property type="evidence" value="ECO:0007669"/>
    <property type="project" value="InterPro"/>
</dbReference>
<dbReference type="AlphaFoldDB" id="A0A1W0XBS1"/>
<reference evidence="3" key="1">
    <citation type="submission" date="2017-01" db="EMBL/GenBank/DDBJ databases">
        <title>Comparative genomics of anhydrobiosis in the tardigrade Hypsibius dujardini.</title>
        <authorList>
            <person name="Yoshida Y."/>
            <person name="Koutsovoulos G."/>
            <person name="Laetsch D."/>
            <person name="Stevens L."/>
            <person name="Kumar S."/>
            <person name="Horikawa D."/>
            <person name="Ishino K."/>
            <person name="Komine S."/>
            <person name="Tomita M."/>
            <person name="Blaxter M."/>
            <person name="Arakawa K."/>
        </authorList>
    </citation>
    <scope>NUCLEOTIDE SEQUENCE [LARGE SCALE GENOMIC DNA]</scope>
    <source>
        <strain evidence="3">Z151</strain>
    </source>
</reference>
<dbReference type="EMBL" id="MTYJ01000004">
    <property type="protein sequence ID" value="OQV24957.1"/>
    <property type="molecule type" value="Genomic_DNA"/>
</dbReference>
<dbReference type="Pfam" id="PF05821">
    <property type="entry name" value="NDUF_B8"/>
    <property type="match status" value="1"/>
</dbReference>
<dbReference type="Proteomes" id="UP000192578">
    <property type="component" value="Unassembled WGS sequence"/>
</dbReference>
<accession>A0A1W0XBS1</accession>